<evidence type="ECO:0000256" key="6">
    <source>
        <dbReference type="ARBA" id="ARBA00022692"/>
    </source>
</evidence>
<evidence type="ECO:0000313" key="11">
    <source>
        <dbReference type="Proteomes" id="UP000271374"/>
    </source>
</evidence>
<evidence type="ECO:0000256" key="8">
    <source>
        <dbReference type="ARBA" id="ARBA00023136"/>
    </source>
</evidence>
<keyword evidence="4 9" id="KW-1003">Cell membrane</keyword>
<comment type="function">
    <text evidence="9">Converts cobyric acid to cobinamide by the addition of aminopropanol on the F carboxylic group.</text>
</comment>
<proteinExistence type="inferred from homology"/>
<dbReference type="HAMAP" id="MF_00024">
    <property type="entry name" value="CobD_CbiB"/>
    <property type="match status" value="1"/>
</dbReference>
<dbReference type="Pfam" id="PF03186">
    <property type="entry name" value="CobD_Cbib"/>
    <property type="match status" value="1"/>
</dbReference>
<dbReference type="PANTHER" id="PTHR34308">
    <property type="entry name" value="COBALAMIN BIOSYNTHESIS PROTEIN CBIB"/>
    <property type="match status" value="1"/>
</dbReference>
<dbReference type="Proteomes" id="UP000271374">
    <property type="component" value="Unassembled WGS sequence"/>
</dbReference>
<feature type="transmembrane region" description="Helical" evidence="9">
    <location>
        <begin position="50"/>
        <end position="71"/>
    </location>
</feature>
<dbReference type="PANTHER" id="PTHR34308:SF1">
    <property type="entry name" value="COBALAMIN BIOSYNTHESIS PROTEIN CBIB"/>
    <property type="match status" value="1"/>
</dbReference>
<evidence type="ECO:0000256" key="9">
    <source>
        <dbReference type="HAMAP-Rule" id="MF_00024"/>
    </source>
</evidence>
<evidence type="ECO:0000256" key="1">
    <source>
        <dbReference type="ARBA" id="ARBA00004651"/>
    </source>
</evidence>
<reference evidence="10 11" key="1">
    <citation type="submission" date="2018-12" db="EMBL/GenBank/DDBJ databases">
        <title>Bacillus yapensis draft genome sequence.</title>
        <authorList>
            <person name="Yu L."/>
            <person name="Xu X."/>
            <person name="Tang X."/>
        </authorList>
    </citation>
    <scope>NUCLEOTIDE SEQUENCE [LARGE SCALE GENOMIC DNA]</scope>
    <source>
        <strain evidence="10 11">XXST-01</strain>
    </source>
</reference>
<evidence type="ECO:0000256" key="4">
    <source>
        <dbReference type="ARBA" id="ARBA00022475"/>
    </source>
</evidence>
<dbReference type="GO" id="GO:0048472">
    <property type="term" value="F:threonine-phosphate decarboxylase activity"/>
    <property type="evidence" value="ECO:0007669"/>
    <property type="project" value="InterPro"/>
</dbReference>
<organism evidence="10 11">
    <name type="scientific">Bacillus yapensis</name>
    <dbReference type="NCBI Taxonomy" id="2492960"/>
    <lineage>
        <taxon>Bacteria</taxon>
        <taxon>Bacillati</taxon>
        <taxon>Bacillota</taxon>
        <taxon>Bacilli</taxon>
        <taxon>Bacillales</taxon>
        <taxon>Bacillaceae</taxon>
        <taxon>Bacillus</taxon>
    </lineage>
</organism>
<evidence type="ECO:0000256" key="7">
    <source>
        <dbReference type="ARBA" id="ARBA00022989"/>
    </source>
</evidence>
<evidence type="ECO:0000256" key="5">
    <source>
        <dbReference type="ARBA" id="ARBA00022573"/>
    </source>
</evidence>
<dbReference type="AlphaFoldDB" id="A0A431VZC2"/>
<feature type="transmembrane region" description="Helical" evidence="9">
    <location>
        <begin position="294"/>
        <end position="317"/>
    </location>
</feature>
<comment type="caution">
    <text evidence="9">Lacks conserved residue(s) required for the propagation of feature annotation.</text>
</comment>
<dbReference type="EMBL" id="RXNT01000015">
    <property type="protein sequence ID" value="RTR28466.1"/>
    <property type="molecule type" value="Genomic_DNA"/>
</dbReference>
<keyword evidence="8 9" id="KW-0472">Membrane</keyword>
<evidence type="ECO:0000313" key="10">
    <source>
        <dbReference type="EMBL" id="RTR28466.1"/>
    </source>
</evidence>
<comment type="similarity">
    <text evidence="3 9">Belongs to the CobD/CbiB family.</text>
</comment>
<comment type="pathway">
    <text evidence="2 9">Cofactor biosynthesis; adenosylcobalamin biosynthesis.</text>
</comment>
<dbReference type="InterPro" id="IPR004485">
    <property type="entry name" value="Cobalamin_biosynth_CobD/CbiB"/>
</dbReference>
<name>A0A431VZC2_9BACI</name>
<keyword evidence="11" id="KW-1185">Reference proteome</keyword>
<keyword evidence="6 9" id="KW-0812">Transmembrane</keyword>
<keyword evidence="7 9" id="KW-1133">Transmembrane helix</keyword>
<dbReference type="GO" id="GO:0015420">
    <property type="term" value="F:ABC-type vitamin B12 transporter activity"/>
    <property type="evidence" value="ECO:0007669"/>
    <property type="project" value="UniProtKB-UniRule"/>
</dbReference>
<evidence type="ECO:0000256" key="2">
    <source>
        <dbReference type="ARBA" id="ARBA00004953"/>
    </source>
</evidence>
<sequence length="326" mass="36417">MIYHLFAITLAVIIDAIIGDPPHWPHPVKWIGSTISFFEKRLNTNHFRRAKGVGMVLLILAMVFAVTTVIVWLSYEIHVIVGILIESVIVATTIARKSLQEAALEVYAPLENEDLPQARLKLSYIVGRDTEQLDESEIVRGTVETVAENTSDGVTAPLFWALIGGAPLAMMYRAINTCDSMVGYKNDRYRSFGWASARLDDLVNWIPSRITGVLMLVTHKPSFVGRRKAWAILFRDAKKHPSPNSSWLEAAVAVILGVQLGGVNYYKGIISNRAKMGELYTTLEKHHILMTNKILTNTTLFFTLLLWIGGMLIELAATWSESSLHL</sequence>
<accession>A0A431VZC2</accession>
<keyword evidence="5 9" id="KW-0169">Cobalamin biosynthesis</keyword>
<dbReference type="RefSeq" id="WP_126410025.1">
    <property type="nucleotide sequence ID" value="NZ_RXNT01000015.1"/>
</dbReference>
<dbReference type="UniPathway" id="UPA00148"/>
<evidence type="ECO:0000256" key="3">
    <source>
        <dbReference type="ARBA" id="ARBA00006263"/>
    </source>
</evidence>
<dbReference type="OrthoDB" id="9811967at2"/>
<comment type="subcellular location">
    <subcellularLocation>
        <location evidence="1 9">Cell membrane</location>
        <topology evidence="1 9">Multi-pass membrane protein</topology>
    </subcellularLocation>
</comment>
<gene>
    <name evidence="9" type="primary">cobD</name>
    <name evidence="10" type="ORF">EKG37_17120</name>
</gene>
<protein>
    <recommendedName>
        <fullName evidence="9">Cobalamin biosynthesis protein CobD</fullName>
    </recommendedName>
</protein>
<dbReference type="NCBIfam" id="TIGR00380">
    <property type="entry name" value="cobal_cbiB"/>
    <property type="match status" value="1"/>
</dbReference>
<comment type="caution">
    <text evidence="10">The sequence shown here is derived from an EMBL/GenBank/DDBJ whole genome shotgun (WGS) entry which is preliminary data.</text>
</comment>
<dbReference type="GO" id="GO:0005886">
    <property type="term" value="C:plasma membrane"/>
    <property type="evidence" value="ECO:0007669"/>
    <property type="project" value="UniProtKB-SubCell"/>
</dbReference>
<dbReference type="GO" id="GO:0009236">
    <property type="term" value="P:cobalamin biosynthetic process"/>
    <property type="evidence" value="ECO:0007669"/>
    <property type="project" value="UniProtKB-UniRule"/>
</dbReference>